<dbReference type="GO" id="GO:0016746">
    <property type="term" value="F:acyltransferase activity"/>
    <property type="evidence" value="ECO:0007669"/>
    <property type="project" value="UniProtKB-KW"/>
</dbReference>
<dbReference type="EMBL" id="ACZI02000003">
    <property type="protein sequence ID" value="EFV13680.1"/>
    <property type="molecule type" value="Genomic_DNA"/>
</dbReference>
<dbReference type="PANTHER" id="PTHR37323">
    <property type="entry name" value="GCN5-RELATED N-ACETYLTRANSFERASE"/>
    <property type="match status" value="1"/>
</dbReference>
<accession>E5XPN5</accession>
<proteinExistence type="predicted"/>
<dbReference type="SUPFAM" id="SSF55729">
    <property type="entry name" value="Acyl-CoA N-acyltransferases (Nat)"/>
    <property type="match status" value="1"/>
</dbReference>
<dbReference type="AlphaFoldDB" id="E5XPN5"/>
<evidence type="ECO:0000256" key="2">
    <source>
        <dbReference type="ARBA" id="ARBA00022516"/>
    </source>
</evidence>
<keyword evidence="4" id="KW-0443">Lipid metabolism</keyword>
<keyword evidence="8" id="KW-1185">Reference proteome</keyword>
<evidence type="ECO:0000313" key="8">
    <source>
        <dbReference type="Proteomes" id="UP000004816"/>
    </source>
</evidence>
<dbReference type="Pfam" id="PF13444">
    <property type="entry name" value="Acetyltransf_5"/>
    <property type="match status" value="1"/>
</dbReference>
<name>E5XPN5_SEGRC</name>
<dbReference type="Gene3D" id="3.40.630.30">
    <property type="match status" value="1"/>
</dbReference>
<evidence type="ECO:0000256" key="1">
    <source>
        <dbReference type="ARBA" id="ARBA00005189"/>
    </source>
</evidence>
<dbReference type="InterPro" id="IPR016181">
    <property type="entry name" value="Acyl_CoA_acyltransferase"/>
</dbReference>
<evidence type="ECO:0000313" key="7">
    <source>
        <dbReference type="EMBL" id="EFV13680.1"/>
    </source>
</evidence>
<dbReference type="RefSeq" id="WP_007469048.1">
    <property type="nucleotide sequence ID" value="NZ_KI391954.1"/>
</dbReference>
<keyword evidence="2" id="KW-0444">Lipid biosynthesis</keyword>
<feature type="compositionally biased region" description="Polar residues" evidence="6">
    <location>
        <begin position="289"/>
        <end position="298"/>
    </location>
</feature>
<sequence length="298" mass="32167">MGSSAVLIPPAPVGSAPEGLPRYSLKLSTDADEIEAVQRLRADVFANEPGFAGAADSFVDGKDADAYDEHCEHLLVWEENAQEVVGCYRLLPPPSVIVMGGLYTAGEFELSSIDPLRPQTVEVGRACVRAEHRCGSVLALMWAGILAYLDRTGYEYLVGCVSVPIQEAPEDVPGSHVRGIRDEVLAKNASEYRVYPHRPVVLDGVALDEIPAPAKVKSPPLIRGYQRIGAKFCGEPAHDPVFGVADFAVLLALRDANRRYLDRLRSAAQVAESRSAATSPLEQPRSAAASPSEQPRQR</sequence>
<gene>
    <name evidence="7" type="ORF">HMPREF9336_01457</name>
</gene>
<keyword evidence="5" id="KW-0012">Acyltransferase</keyword>
<dbReference type="HOGENOM" id="CLU_058962_0_1_11"/>
<keyword evidence="3" id="KW-0808">Transferase</keyword>
<comment type="caution">
    <text evidence="7">The sequence shown here is derived from an EMBL/GenBank/DDBJ whole genome shotgun (WGS) entry which is preliminary data.</text>
</comment>
<evidence type="ECO:0000256" key="4">
    <source>
        <dbReference type="ARBA" id="ARBA00023098"/>
    </source>
</evidence>
<dbReference type="Proteomes" id="UP000004816">
    <property type="component" value="Unassembled WGS sequence"/>
</dbReference>
<evidence type="ECO:0008006" key="9">
    <source>
        <dbReference type="Google" id="ProtNLM"/>
    </source>
</evidence>
<comment type="pathway">
    <text evidence="1">Lipid metabolism.</text>
</comment>
<evidence type="ECO:0000256" key="5">
    <source>
        <dbReference type="ARBA" id="ARBA00023315"/>
    </source>
</evidence>
<feature type="region of interest" description="Disordered" evidence="6">
    <location>
        <begin position="270"/>
        <end position="298"/>
    </location>
</feature>
<dbReference type="STRING" id="679197.HMPREF9336_01457"/>
<dbReference type="InterPro" id="IPR052351">
    <property type="entry name" value="Ornithine_N-alpha-AT"/>
</dbReference>
<dbReference type="GO" id="GO:0006629">
    <property type="term" value="P:lipid metabolic process"/>
    <property type="evidence" value="ECO:0007669"/>
    <property type="project" value="UniProtKB-KW"/>
</dbReference>
<evidence type="ECO:0000256" key="3">
    <source>
        <dbReference type="ARBA" id="ARBA00022679"/>
    </source>
</evidence>
<dbReference type="eggNOG" id="COG3176">
    <property type="taxonomic scope" value="Bacteria"/>
</dbReference>
<dbReference type="PANTHER" id="PTHR37323:SF1">
    <property type="entry name" value="L-ORNITHINE N(ALPHA)-ACYLTRANSFERASE"/>
    <property type="match status" value="1"/>
</dbReference>
<reference evidence="7 8" key="1">
    <citation type="journal article" date="2011" name="Stand. Genomic Sci.">
        <title>High quality draft genome sequence of Segniliparus rugosus CDC 945(T)= (ATCC BAA-974(T)).</title>
        <authorList>
            <person name="Earl A.M."/>
            <person name="Desjardins C.A."/>
            <person name="Fitzgerald M.G."/>
            <person name="Arachchi H.M."/>
            <person name="Zeng Q."/>
            <person name="Mehta T."/>
            <person name="Griggs A."/>
            <person name="Birren B.W."/>
            <person name="Toney N.C."/>
            <person name="Carr J."/>
            <person name="Posey J."/>
            <person name="Butler W.R."/>
        </authorList>
    </citation>
    <scope>NUCLEOTIDE SEQUENCE [LARGE SCALE GENOMIC DNA]</scope>
    <source>
        <strain evidence="8">ATCC BAA-974 / DSM 45345 / CCUG 50838 / CIP 108380 / JCM 13579 / CDC 945</strain>
    </source>
</reference>
<evidence type="ECO:0000256" key="6">
    <source>
        <dbReference type="SAM" id="MobiDB-lite"/>
    </source>
</evidence>
<organism evidence="7 8">
    <name type="scientific">Segniliparus rugosus (strain ATCC BAA-974 / DSM 45345 / CCUG 50838 / CIP 108380 / JCM 13579 / CDC 945)</name>
    <dbReference type="NCBI Taxonomy" id="679197"/>
    <lineage>
        <taxon>Bacteria</taxon>
        <taxon>Bacillati</taxon>
        <taxon>Actinomycetota</taxon>
        <taxon>Actinomycetes</taxon>
        <taxon>Mycobacteriales</taxon>
        <taxon>Segniliparaceae</taxon>
        <taxon>Segniliparus</taxon>
    </lineage>
</organism>
<protein>
    <recommendedName>
        <fullName evidence="9">Hemolysin</fullName>
    </recommendedName>
</protein>